<gene>
    <name evidence="3" type="ORF">D0C36_08830</name>
</gene>
<dbReference type="Pfam" id="PF13439">
    <property type="entry name" value="Glyco_transf_4"/>
    <property type="match status" value="1"/>
</dbReference>
<dbReference type="EMBL" id="QWDC01000001">
    <property type="protein sequence ID" value="RFZ95604.1"/>
    <property type="molecule type" value="Genomic_DNA"/>
</dbReference>
<dbReference type="Proteomes" id="UP000264217">
    <property type="component" value="Unassembled WGS sequence"/>
</dbReference>
<feature type="domain" description="Glycosyl transferase family 1" evidence="1">
    <location>
        <begin position="164"/>
        <end position="314"/>
    </location>
</feature>
<dbReference type="AlphaFoldDB" id="A0A372P0G1"/>
<comment type="caution">
    <text evidence="3">The sequence shown here is derived from an EMBL/GenBank/DDBJ whole genome shotgun (WGS) entry which is preliminary data.</text>
</comment>
<name>A0A372P0G1_9SPHI</name>
<keyword evidence="3" id="KW-0808">Transferase</keyword>
<proteinExistence type="predicted"/>
<evidence type="ECO:0000313" key="3">
    <source>
        <dbReference type="EMBL" id="RFZ95604.1"/>
    </source>
</evidence>
<sequence length="331" mass="37113">MDPGIPVPPKLYGGHERLVYLFAEEYAKLGHQVTLLAGPNSHISGSVITFGVNEINRSKRQRFKEVLFAWKWLHNNSTGFDLIHNFGRLVYLLPLLNRPAKKIMTYGRPVSQRGIRLVNKLPNRNMIFTACSNYCVSTGNVAGRWETVYNAINFADYQLVEQVDDEAPLMFLGRLDQIKGAHVAIQVAKATGKRLLLAGNISDQEDGKAYFDSVIAPQIDQQQIIYLGPLNDEQKNLYLGQASALLFPISWDEPFGLVMIEANACGTPVIAFRRGSVPEVIEPGVNGIIVDNVDEMIIEVDNALKINRKSCRQRAEQRFDVKNIALDYLNL</sequence>
<feature type="domain" description="Glycosyltransferase subfamily 4-like N-terminal" evidence="2">
    <location>
        <begin position="12"/>
        <end position="96"/>
    </location>
</feature>
<organism evidence="3 4">
    <name type="scientific">Mucilaginibacter conchicola</name>
    <dbReference type="NCBI Taxonomy" id="2303333"/>
    <lineage>
        <taxon>Bacteria</taxon>
        <taxon>Pseudomonadati</taxon>
        <taxon>Bacteroidota</taxon>
        <taxon>Sphingobacteriia</taxon>
        <taxon>Sphingobacteriales</taxon>
        <taxon>Sphingobacteriaceae</taxon>
        <taxon>Mucilaginibacter</taxon>
    </lineage>
</organism>
<evidence type="ECO:0000313" key="4">
    <source>
        <dbReference type="Proteomes" id="UP000264217"/>
    </source>
</evidence>
<dbReference type="GO" id="GO:0016757">
    <property type="term" value="F:glycosyltransferase activity"/>
    <property type="evidence" value="ECO:0007669"/>
    <property type="project" value="InterPro"/>
</dbReference>
<dbReference type="InterPro" id="IPR028098">
    <property type="entry name" value="Glyco_trans_4-like_N"/>
</dbReference>
<protein>
    <submittedName>
        <fullName evidence="3">Glycosyltransferase family 4 protein</fullName>
    </submittedName>
</protein>
<evidence type="ECO:0000259" key="1">
    <source>
        <dbReference type="Pfam" id="PF00534"/>
    </source>
</evidence>
<dbReference type="SUPFAM" id="SSF53756">
    <property type="entry name" value="UDP-Glycosyltransferase/glycogen phosphorylase"/>
    <property type="match status" value="1"/>
</dbReference>
<dbReference type="InterPro" id="IPR001296">
    <property type="entry name" value="Glyco_trans_1"/>
</dbReference>
<evidence type="ECO:0000259" key="2">
    <source>
        <dbReference type="Pfam" id="PF13439"/>
    </source>
</evidence>
<accession>A0A372P0G1</accession>
<dbReference type="PANTHER" id="PTHR12526">
    <property type="entry name" value="GLYCOSYLTRANSFERASE"/>
    <property type="match status" value="1"/>
</dbReference>
<reference evidence="3 4" key="1">
    <citation type="submission" date="2018-08" db="EMBL/GenBank/DDBJ databases">
        <title>Mucilaginibacter sp. MYSH2.</title>
        <authorList>
            <person name="Seo T."/>
        </authorList>
    </citation>
    <scope>NUCLEOTIDE SEQUENCE [LARGE SCALE GENOMIC DNA]</scope>
    <source>
        <strain evidence="3 4">MYSH2</strain>
    </source>
</reference>
<dbReference type="Pfam" id="PF00534">
    <property type="entry name" value="Glycos_transf_1"/>
    <property type="match status" value="1"/>
</dbReference>
<dbReference type="PANTHER" id="PTHR12526:SF595">
    <property type="entry name" value="BLL5217 PROTEIN"/>
    <property type="match status" value="1"/>
</dbReference>
<keyword evidence="4" id="KW-1185">Reference proteome</keyword>
<dbReference type="Gene3D" id="3.40.50.2000">
    <property type="entry name" value="Glycogen Phosphorylase B"/>
    <property type="match status" value="2"/>
</dbReference>